<dbReference type="InterPro" id="IPR011257">
    <property type="entry name" value="DNA_glycosylase"/>
</dbReference>
<sequence length="253" mass="28025">MITRGCDGKEVEVETTSAAVRTIPRLYDILFSWYGPQGWWPLLSKAGTPGYDDEGYHPGVYEVPDAMGAFEIAVGAVLVQNTAWTNARRALAVLLERSLCSPEGILGLEEEALARLIRPCGYYTLKARRLAHLARFFLSCDGLPERNALLGVWGVGRETADSILLYGYGVPVFVVDAYTRRIFSRLGLLASDDTPYEEVRSAVEKTLPLDHVCYNEFHALLVEHAKRFCRKRPLCGECPLRLECAHLSSAGGS</sequence>
<dbReference type="InterPro" id="IPR023170">
    <property type="entry name" value="HhH_base_excis_C"/>
</dbReference>
<dbReference type="Gene3D" id="1.10.1670.10">
    <property type="entry name" value="Helix-hairpin-Helix base-excision DNA repair enzymes (C-terminal)"/>
    <property type="match status" value="1"/>
</dbReference>
<dbReference type="Gene3D" id="1.10.340.30">
    <property type="entry name" value="Hypothetical protein, domain 2"/>
    <property type="match status" value="1"/>
</dbReference>
<keyword evidence="7" id="KW-1185">Reference proteome</keyword>
<gene>
    <name evidence="6" type="ordered locus">Spith_0415</name>
</gene>
<dbReference type="RefSeq" id="WP_014624097.1">
    <property type="nucleotide sequence ID" value="NC_017583.1"/>
</dbReference>
<dbReference type="SUPFAM" id="SSF48150">
    <property type="entry name" value="DNA-glycosylase"/>
    <property type="match status" value="1"/>
</dbReference>
<dbReference type="HOGENOM" id="CLU_012862_6_0_12"/>
<dbReference type="GO" id="GO:0046872">
    <property type="term" value="F:metal ion binding"/>
    <property type="evidence" value="ECO:0007669"/>
    <property type="project" value="UniProtKB-KW"/>
</dbReference>
<reference evidence="6 7" key="1">
    <citation type="submission" date="2011-06" db="EMBL/GenBank/DDBJ databases">
        <title>The complete genome of Spirochaeta thermophila DSM 6578.</title>
        <authorList>
            <consortium name="US DOE Joint Genome Institute (JGI-PGF)"/>
            <person name="Lucas S."/>
            <person name="Lapidus A."/>
            <person name="Bruce D."/>
            <person name="Goodwin L."/>
            <person name="Pitluck S."/>
            <person name="Peters L."/>
            <person name="Kyrpides N."/>
            <person name="Mavromatis K."/>
            <person name="Ivanova N."/>
            <person name="Mikailova N."/>
            <person name="Pagani I."/>
            <person name="Chertkov O."/>
            <person name="Detter J.C."/>
            <person name="Tapia R."/>
            <person name="Han C."/>
            <person name="Land M."/>
            <person name="Hauser L."/>
            <person name="Markowitz V."/>
            <person name="Cheng J.-F."/>
            <person name="Hugenholtz P."/>
            <person name="Woyke T."/>
            <person name="Wu D."/>
            <person name="Spring S."/>
            <person name="Merkhoffer B."/>
            <person name="Schneider S."/>
            <person name="Klenk H.-P."/>
            <person name="Eisen J.A."/>
        </authorList>
    </citation>
    <scope>NUCLEOTIDE SEQUENCE [LARGE SCALE GENOMIC DNA]</scope>
    <source>
        <strain evidence="7">ATCC 700085 / DSM 6578 / Z-1203</strain>
    </source>
</reference>
<dbReference type="PANTHER" id="PTHR10359:SF19">
    <property type="entry name" value="DNA REPAIR GLYCOSYLASE MJ1434-RELATED"/>
    <property type="match status" value="1"/>
</dbReference>
<evidence type="ECO:0000313" key="6">
    <source>
        <dbReference type="EMBL" id="AEJ60699.1"/>
    </source>
</evidence>
<feature type="domain" description="HhH-GPD" evidence="5">
    <location>
        <begin position="78"/>
        <end position="227"/>
    </location>
</feature>
<dbReference type="GO" id="GO:0003824">
    <property type="term" value="F:catalytic activity"/>
    <property type="evidence" value="ECO:0007669"/>
    <property type="project" value="InterPro"/>
</dbReference>
<keyword evidence="1" id="KW-0004">4Fe-4S</keyword>
<evidence type="ECO:0000259" key="5">
    <source>
        <dbReference type="SMART" id="SM00478"/>
    </source>
</evidence>
<keyword evidence="2" id="KW-0479">Metal-binding</keyword>
<dbReference type="Pfam" id="PF00730">
    <property type="entry name" value="HhH-GPD"/>
    <property type="match status" value="1"/>
</dbReference>
<name>G0GEL1_WINT7</name>
<dbReference type="InterPro" id="IPR003265">
    <property type="entry name" value="HhH-GPD_domain"/>
</dbReference>
<dbReference type="PANTHER" id="PTHR10359">
    <property type="entry name" value="A/G-SPECIFIC ADENINE GLYCOSYLASE/ENDONUCLEASE III"/>
    <property type="match status" value="1"/>
</dbReference>
<dbReference type="Proteomes" id="UP000007254">
    <property type="component" value="Chromosome"/>
</dbReference>
<dbReference type="AlphaFoldDB" id="G0GEL1"/>
<dbReference type="OrthoDB" id="9802365at2"/>
<dbReference type="GO" id="GO:0006284">
    <property type="term" value="P:base-excision repair"/>
    <property type="evidence" value="ECO:0007669"/>
    <property type="project" value="InterPro"/>
</dbReference>
<evidence type="ECO:0000256" key="1">
    <source>
        <dbReference type="ARBA" id="ARBA00022485"/>
    </source>
</evidence>
<dbReference type="STRING" id="869211.Spith_0415"/>
<proteinExistence type="predicted"/>
<evidence type="ECO:0000256" key="4">
    <source>
        <dbReference type="ARBA" id="ARBA00023014"/>
    </source>
</evidence>
<keyword evidence="4" id="KW-0411">Iron-sulfur</keyword>
<evidence type="ECO:0000256" key="3">
    <source>
        <dbReference type="ARBA" id="ARBA00023004"/>
    </source>
</evidence>
<organism evidence="6 7">
    <name type="scientific">Winmispira thermophila (strain ATCC 700085 / DSM 6578 / Z-1203)</name>
    <name type="common">Spirochaeta thermophila</name>
    <dbReference type="NCBI Taxonomy" id="869211"/>
    <lineage>
        <taxon>Bacteria</taxon>
        <taxon>Pseudomonadati</taxon>
        <taxon>Spirochaetota</taxon>
        <taxon>Spirochaetia</taxon>
        <taxon>Winmispirales</taxon>
        <taxon>Winmispiraceae</taxon>
        <taxon>Winmispira</taxon>
    </lineage>
</organism>
<keyword evidence="3" id="KW-0408">Iron</keyword>
<accession>G0GEL1</accession>
<protein>
    <submittedName>
        <fullName evidence="6">HhH-GPD family protein</fullName>
    </submittedName>
</protein>
<evidence type="ECO:0000256" key="2">
    <source>
        <dbReference type="ARBA" id="ARBA00022723"/>
    </source>
</evidence>
<dbReference type="SMART" id="SM00478">
    <property type="entry name" value="ENDO3c"/>
    <property type="match status" value="1"/>
</dbReference>
<dbReference type="GO" id="GO:0051539">
    <property type="term" value="F:4 iron, 4 sulfur cluster binding"/>
    <property type="evidence" value="ECO:0007669"/>
    <property type="project" value="UniProtKB-KW"/>
</dbReference>
<evidence type="ECO:0000313" key="7">
    <source>
        <dbReference type="Proteomes" id="UP000007254"/>
    </source>
</evidence>
<dbReference type="CDD" id="cd00056">
    <property type="entry name" value="ENDO3c"/>
    <property type="match status" value="1"/>
</dbReference>
<dbReference type="EMBL" id="CP002903">
    <property type="protein sequence ID" value="AEJ60699.1"/>
    <property type="molecule type" value="Genomic_DNA"/>
</dbReference>
<dbReference type="KEGG" id="stq:Spith_0415"/>